<evidence type="ECO:0000256" key="6">
    <source>
        <dbReference type="SAM" id="MobiDB-lite"/>
    </source>
</evidence>
<dbReference type="GO" id="GO:0005739">
    <property type="term" value="C:mitochondrion"/>
    <property type="evidence" value="ECO:0007669"/>
    <property type="project" value="TreeGrafter"/>
</dbReference>
<evidence type="ECO:0000259" key="7">
    <source>
        <dbReference type="Pfam" id="PF03129"/>
    </source>
</evidence>
<dbReference type="SUPFAM" id="SSF52954">
    <property type="entry name" value="Class II aaRS ABD-related"/>
    <property type="match status" value="1"/>
</dbReference>
<evidence type="ECO:0000313" key="9">
    <source>
        <dbReference type="EMBL" id="KPI44837.1"/>
    </source>
</evidence>
<gene>
    <name evidence="9" type="ORF">AB675_2772</name>
</gene>
<feature type="binding site" evidence="5">
    <location>
        <begin position="288"/>
        <end position="289"/>
    </location>
    <ligand>
        <name>L-histidine</name>
        <dbReference type="ChEBI" id="CHEBI:57595"/>
    </ligand>
</feature>
<dbReference type="Gene3D" id="3.30.930.10">
    <property type="entry name" value="Bira Bifunctional Protein, Domain 2"/>
    <property type="match status" value="1"/>
</dbReference>
<dbReference type="AlphaFoldDB" id="A0A0N1HGL7"/>
<name>A0A0N1HGL7_9EURO</name>
<feature type="binding site" evidence="5">
    <location>
        <position position="284"/>
    </location>
    <ligand>
        <name>L-histidine</name>
        <dbReference type="ChEBI" id="CHEBI:57595"/>
    </ligand>
</feature>
<dbReference type="EC" id="6.1.1.21" evidence="2"/>
<dbReference type="PANTHER" id="PTHR11476">
    <property type="entry name" value="HISTIDYL-TRNA SYNTHETASE"/>
    <property type="match status" value="1"/>
</dbReference>
<keyword evidence="3" id="KW-0547">Nucleotide-binding</keyword>
<dbReference type="InterPro" id="IPR004516">
    <property type="entry name" value="HisRS/HisZ"/>
</dbReference>
<dbReference type="PANTHER" id="PTHR11476:SF7">
    <property type="entry name" value="HISTIDINE--TRNA LIGASE"/>
    <property type="match status" value="1"/>
</dbReference>
<feature type="region of interest" description="Disordered" evidence="6">
    <location>
        <begin position="305"/>
        <end position="350"/>
    </location>
</feature>
<dbReference type="Pfam" id="PF13393">
    <property type="entry name" value="tRNA-synt_His"/>
    <property type="match status" value="1"/>
</dbReference>
<dbReference type="SUPFAM" id="SSF55681">
    <property type="entry name" value="Class II aaRS and biotin synthetases"/>
    <property type="match status" value="1"/>
</dbReference>
<dbReference type="EMBL" id="LFJN01000002">
    <property type="protein sequence ID" value="KPI44837.1"/>
    <property type="molecule type" value="Genomic_DNA"/>
</dbReference>
<dbReference type="GO" id="GO:0000166">
    <property type="term" value="F:nucleotide binding"/>
    <property type="evidence" value="ECO:0007669"/>
    <property type="project" value="UniProtKB-KW"/>
</dbReference>
<keyword evidence="9" id="KW-0436">Ligase</keyword>
<dbReference type="STRING" id="1664694.A0A0N1HGL7"/>
<feature type="binding site" evidence="5">
    <location>
        <begin position="86"/>
        <end position="88"/>
    </location>
    <ligand>
        <name>L-histidine</name>
        <dbReference type="ChEBI" id="CHEBI:57595"/>
    </ligand>
</feature>
<organism evidence="9 10">
    <name type="scientific">Cyphellophora attinorum</name>
    <dbReference type="NCBI Taxonomy" id="1664694"/>
    <lineage>
        <taxon>Eukaryota</taxon>
        <taxon>Fungi</taxon>
        <taxon>Dikarya</taxon>
        <taxon>Ascomycota</taxon>
        <taxon>Pezizomycotina</taxon>
        <taxon>Eurotiomycetes</taxon>
        <taxon>Chaetothyriomycetidae</taxon>
        <taxon>Chaetothyriales</taxon>
        <taxon>Cyphellophoraceae</taxon>
        <taxon>Cyphellophora</taxon>
    </lineage>
</organism>
<dbReference type="GO" id="GO:0003723">
    <property type="term" value="F:RNA binding"/>
    <property type="evidence" value="ECO:0007669"/>
    <property type="project" value="TreeGrafter"/>
</dbReference>
<evidence type="ECO:0000256" key="5">
    <source>
        <dbReference type="PIRSR" id="PIRSR001549-1"/>
    </source>
</evidence>
<evidence type="ECO:0000256" key="1">
    <source>
        <dbReference type="ARBA" id="ARBA00008226"/>
    </source>
</evidence>
<feature type="compositionally biased region" description="Polar residues" evidence="6">
    <location>
        <begin position="305"/>
        <end position="316"/>
    </location>
</feature>
<proteinExistence type="inferred from homology"/>
<keyword evidence="10" id="KW-1185">Reference proteome</keyword>
<dbReference type="OrthoDB" id="1906957at2759"/>
<dbReference type="GO" id="GO:0005829">
    <property type="term" value="C:cytosol"/>
    <property type="evidence" value="ECO:0007669"/>
    <property type="project" value="TreeGrafter"/>
</dbReference>
<comment type="similarity">
    <text evidence="1">Belongs to the class-II aminoacyl-tRNA synthetase family.</text>
</comment>
<sequence length="508" mass="57189">MGKNKQDQKQDLKTAKGTRDWSDEDQNVLKGILDTISRVIRENAGKELVTPVFELEEVLKGKYGEDSKLIYDLKDQGGEALSLRYDLTVPFARWLAMNPNISNYKRLAVDKVWRRDQPALAKGRLREFYQCDLDFAGPSDPMIADSEIIAIIVEVFETLGWNGRYTVKLNDRRVLDGMFEVCGVPEDKLRPISSAVDKLDKAPWEEVRREMVETKGLEPEVADKIKGYVMLKGGKDLVEKLQKDEALMANPKAKLGIEEMSLLFRYLAAWKVVDKVNFDLSLARGLDYYTGIIYEVRAEESTSFSAFDTPTSNGATSQPEKPKQESKKKEKKPVAEDEDRSDDPSVTVGSVAAGGRYDNLVSRFRPNANVPCVGVSFGINRIFAITKERIAKGEKFDYITDNAMDVYVMAFGSDMTESRIAKKPKPNVQYKFAETAGAPLGIILGEEEEKNGELRIKRLGIQDEKEKERLGELADKGIVVKMADVGKECRRLLDEVKLEQKTQSLSLK</sequence>
<dbReference type="Proteomes" id="UP000038010">
    <property type="component" value="Unassembled WGS sequence"/>
</dbReference>
<dbReference type="GO" id="GO:0032543">
    <property type="term" value="P:mitochondrial translation"/>
    <property type="evidence" value="ECO:0007669"/>
    <property type="project" value="TreeGrafter"/>
</dbReference>
<comment type="caution">
    <text evidence="9">The sequence shown here is derived from an EMBL/GenBank/DDBJ whole genome shotgun (WGS) entry which is preliminary data.</text>
</comment>
<dbReference type="InterPro" id="IPR036621">
    <property type="entry name" value="Anticodon-bd_dom_sf"/>
</dbReference>
<dbReference type="CDD" id="cd00773">
    <property type="entry name" value="HisRS-like_core"/>
    <property type="match status" value="1"/>
</dbReference>
<accession>A0A0N1HGL7</accession>
<evidence type="ECO:0000256" key="3">
    <source>
        <dbReference type="ARBA" id="ARBA00022741"/>
    </source>
</evidence>
<evidence type="ECO:0000256" key="4">
    <source>
        <dbReference type="ARBA" id="ARBA00047639"/>
    </source>
</evidence>
<feature type="compositionally biased region" description="Basic and acidic residues" evidence="6">
    <location>
        <begin position="320"/>
        <end position="335"/>
    </location>
</feature>
<dbReference type="InterPro" id="IPR004154">
    <property type="entry name" value="Anticodon-bd"/>
</dbReference>
<feature type="binding site" evidence="5">
    <location>
        <position position="134"/>
    </location>
    <ligand>
        <name>L-histidine</name>
        <dbReference type="ChEBI" id="CHEBI:57595"/>
    </ligand>
</feature>
<dbReference type="Pfam" id="PF03129">
    <property type="entry name" value="HGTP_anticodon"/>
    <property type="match status" value="1"/>
</dbReference>
<evidence type="ECO:0000313" key="10">
    <source>
        <dbReference type="Proteomes" id="UP000038010"/>
    </source>
</evidence>
<dbReference type="RefSeq" id="XP_018004800.1">
    <property type="nucleotide sequence ID" value="XM_018142769.1"/>
</dbReference>
<feature type="binding site" evidence="5">
    <location>
        <position position="130"/>
    </location>
    <ligand>
        <name>L-histidine</name>
        <dbReference type="ChEBI" id="CHEBI:57595"/>
    </ligand>
</feature>
<feature type="domain" description="Class II Histidinyl-tRNA synthetase (HisRS)-like catalytic core" evidence="8">
    <location>
        <begin position="17"/>
        <end position="299"/>
    </location>
</feature>
<dbReference type="VEuPathDB" id="FungiDB:AB675_2772"/>
<reference evidence="9 10" key="1">
    <citation type="submission" date="2015-06" db="EMBL/GenBank/DDBJ databases">
        <title>Draft genome of the ant-associated black yeast Phialophora attae CBS 131958.</title>
        <authorList>
            <person name="Moreno L.F."/>
            <person name="Stielow B.J."/>
            <person name="de Hoog S."/>
            <person name="Vicente V.A."/>
            <person name="Weiss V.A."/>
            <person name="de Vries M."/>
            <person name="Cruz L.M."/>
            <person name="Souza E.M."/>
        </authorList>
    </citation>
    <scope>NUCLEOTIDE SEQUENCE [LARGE SCALE GENOMIC DNA]</scope>
    <source>
        <strain evidence="9 10">CBS 131958</strain>
    </source>
</reference>
<feature type="domain" description="Anticodon-binding" evidence="7">
    <location>
        <begin position="422"/>
        <end position="470"/>
    </location>
</feature>
<feature type="binding site" evidence="5">
    <location>
        <position position="114"/>
    </location>
    <ligand>
        <name>L-histidine</name>
        <dbReference type="ChEBI" id="CHEBI:57595"/>
    </ligand>
</feature>
<dbReference type="GeneID" id="28734649"/>
<dbReference type="GO" id="GO:0004821">
    <property type="term" value="F:histidine-tRNA ligase activity"/>
    <property type="evidence" value="ECO:0007669"/>
    <property type="project" value="UniProtKB-EC"/>
</dbReference>
<dbReference type="Gene3D" id="3.40.50.800">
    <property type="entry name" value="Anticodon-binding domain"/>
    <property type="match status" value="1"/>
</dbReference>
<dbReference type="PIRSF" id="PIRSF001549">
    <property type="entry name" value="His-tRNA_synth"/>
    <property type="match status" value="1"/>
</dbReference>
<dbReference type="GO" id="GO:0006427">
    <property type="term" value="P:histidyl-tRNA aminoacylation"/>
    <property type="evidence" value="ECO:0007669"/>
    <property type="project" value="TreeGrafter"/>
</dbReference>
<evidence type="ECO:0000256" key="2">
    <source>
        <dbReference type="ARBA" id="ARBA00012815"/>
    </source>
</evidence>
<evidence type="ECO:0000259" key="8">
    <source>
        <dbReference type="Pfam" id="PF13393"/>
    </source>
</evidence>
<comment type="catalytic activity">
    <reaction evidence="4">
        <text>tRNA(His) + L-histidine + ATP = L-histidyl-tRNA(His) + AMP + diphosphate + H(+)</text>
        <dbReference type="Rhea" id="RHEA:17313"/>
        <dbReference type="Rhea" id="RHEA-COMP:9665"/>
        <dbReference type="Rhea" id="RHEA-COMP:9689"/>
        <dbReference type="ChEBI" id="CHEBI:15378"/>
        <dbReference type="ChEBI" id="CHEBI:30616"/>
        <dbReference type="ChEBI" id="CHEBI:33019"/>
        <dbReference type="ChEBI" id="CHEBI:57595"/>
        <dbReference type="ChEBI" id="CHEBI:78442"/>
        <dbReference type="ChEBI" id="CHEBI:78527"/>
        <dbReference type="ChEBI" id="CHEBI:456215"/>
        <dbReference type="EC" id="6.1.1.21"/>
    </reaction>
</comment>
<dbReference type="InterPro" id="IPR041715">
    <property type="entry name" value="HisRS-like_core"/>
</dbReference>
<dbReference type="InterPro" id="IPR045864">
    <property type="entry name" value="aa-tRNA-synth_II/BPL/LPL"/>
</dbReference>
<protein>
    <recommendedName>
        <fullName evidence="2">histidine--tRNA ligase</fullName>
        <ecNumber evidence="2">6.1.1.21</ecNumber>
    </recommendedName>
</protein>